<keyword evidence="2" id="KW-1185">Reference proteome</keyword>
<proteinExistence type="predicted"/>
<dbReference type="InterPro" id="IPR019882">
    <property type="entry name" value="CHP03643"/>
</dbReference>
<comment type="caution">
    <text evidence="1">The sequence shown here is derived from an EMBL/GenBank/DDBJ whole genome shotgun (WGS) entry which is preliminary data.</text>
</comment>
<gene>
    <name evidence="1" type="ORF">ACFODV_04645</name>
</gene>
<dbReference type="Proteomes" id="UP001595386">
    <property type="component" value="Unassembled WGS sequence"/>
</dbReference>
<sequence length="92" mass="11005">MPHSAIRRYRRLPPDERSRVIEMAWEDRTPFEAIETQFGLNEADTVAVMRHALKPTSFRRWRQRVQGRVTKHLALRPDDVTRGYCPTQYKPR</sequence>
<organism evidence="1 2">
    <name type="scientific">Halomonas tibetensis</name>
    <dbReference type="NCBI Taxonomy" id="2259590"/>
    <lineage>
        <taxon>Bacteria</taxon>
        <taxon>Pseudomonadati</taxon>
        <taxon>Pseudomonadota</taxon>
        <taxon>Gammaproteobacteria</taxon>
        <taxon>Oceanospirillales</taxon>
        <taxon>Halomonadaceae</taxon>
        <taxon>Halomonas</taxon>
    </lineage>
</organism>
<evidence type="ECO:0000313" key="2">
    <source>
        <dbReference type="Proteomes" id="UP001595386"/>
    </source>
</evidence>
<dbReference type="EMBL" id="JBHRSQ010000007">
    <property type="protein sequence ID" value="MFC2991312.1"/>
    <property type="molecule type" value="Genomic_DNA"/>
</dbReference>
<accession>A0ABV7B1N1</accession>
<reference evidence="2" key="1">
    <citation type="journal article" date="2019" name="Int. J. Syst. Evol. Microbiol.">
        <title>The Global Catalogue of Microorganisms (GCM) 10K type strain sequencing project: providing services to taxonomists for standard genome sequencing and annotation.</title>
        <authorList>
            <consortium name="The Broad Institute Genomics Platform"/>
            <consortium name="The Broad Institute Genome Sequencing Center for Infectious Disease"/>
            <person name="Wu L."/>
            <person name="Ma J."/>
        </authorList>
    </citation>
    <scope>NUCLEOTIDE SEQUENCE [LARGE SCALE GENOMIC DNA]</scope>
    <source>
        <strain evidence="2">KCTC 52660</strain>
    </source>
</reference>
<protein>
    <submittedName>
        <fullName evidence="1">TIGR03643 family protein</fullName>
    </submittedName>
</protein>
<dbReference type="Pfam" id="PF10985">
    <property type="entry name" value="DUF2805"/>
    <property type="match status" value="1"/>
</dbReference>
<evidence type="ECO:0000313" key="1">
    <source>
        <dbReference type="EMBL" id="MFC2991312.1"/>
    </source>
</evidence>
<dbReference type="RefSeq" id="WP_379755343.1">
    <property type="nucleotide sequence ID" value="NZ_JBHRSQ010000007.1"/>
</dbReference>
<dbReference type="NCBIfam" id="TIGR03643">
    <property type="entry name" value="TIGR03643 family protein"/>
    <property type="match status" value="1"/>
</dbReference>
<name>A0ABV7B1N1_9GAMM</name>